<name>A0A1C7DP44_9BACL</name>
<sequence length="120" mass="14332">MEQVLHVPHKGVSYFFLKSKDVHVEEGSTYITCFARLTREFLIEKDGEEKTQIQTFWVDINELQFDQASKKLRDLPNCMHRYEITKGVFYSMYQLSKRCPEELYQVIPYHKKSTSVKFII</sequence>
<keyword evidence="2" id="KW-1185">Reference proteome</keyword>
<organism evidence="1 2">
    <name type="scientific">Planococcus halocryophilus</name>
    <dbReference type="NCBI Taxonomy" id="1215089"/>
    <lineage>
        <taxon>Bacteria</taxon>
        <taxon>Bacillati</taxon>
        <taxon>Bacillota</taxon>
        <taxon>Bacilli</taxon>
        <taxon>Bacillales</taxon>
        <taxon>Caryophanaceae</taxon>
        <taxon>Planococcus</taxon>
    </lineage>
</organism>
<evidence type="ECO:0000313" key="1">
    <source>
        <dbReference type="EMBL" id="ANU13174.1"/>
    </source>
</evidence>
<proteinExistence type="predicted"/>
<reference evidence="1" key="1">
    <citation type="submission" date="2016-10" db="EMBL/GenBank/DDBJ databases">
        <authorList>
            <person name="de Groot N.N."/>
        </authorList>
    </citation>
    <scope>NUCLEOTIDE SEQUENCE</scope>
    <source>
        <strain evidence="1">DSM 24743</strain>
    </source>
</reference>
<gene>
    <name evidence="1" type="ORF">BBI08_04660</name>
</gene>
<dbReference type="OrthoDB" id="2453941at2"/>
<dbReference type="KEGG" id="phc:BBI08_04660"/>
<dbReference type="EMBL" id="CP016537">
    <property type="protein sequence ID" value="ANU13174.1"/>
    <property type="molecule type" value="Genomic_DNA"/>
</dbReference>
<dbReference type="Proteomes" id="UP000092687">
    <property type="component" value="Chromosome"/>
</dbReference>
<protein>
    <submittedName>
        <fullName evidence="1">Uncharacterized protein</fullName>
    </submittedName>
</protein>
<accession>A0A1C7DP44</accession>
<dbReference type="AlphaFoldDB" id="A0A1C7DP44"/>
<dbReference type="RefSeq" id="WP_008497480.1">
    <property type="nucleotide sequence ID" value="NZ_CP016537.2"/>
</dbReference>
<evidence type="ECO:0000313" key="2">
    <source>
        <dbReference type="Proteomes" id="UP000092687"/>
    </source>
</evidence>